<reference evidence="10 11" key="1">
    <citation type="submission" date="2015-10" db="EMBL/GenBank/DDBJ databases">
        <title>The cercosporin biosynthetic gene cluster was horizontally transferred to several fungal lineages and shown to be expanded in Cercospora beticola based on microsynteny with recipient genomes.</title>
        <authorList>
            <person name="De Jonge R."/>
            <person name="Ebert M.K."/>
            <person name="Suttle J.C."/>
            <person name="Jurick Ii W.M."/>
            <person name="Secor G.A."/>
            <person name="Thomma B.P."/>
            <person name="Van De Peer Y."/>
            <person name="Bolton M.D."/>
        </authorList>
    </citation>
    <scope>NUCLEOTIDE SEQUENCE [LARGE SCALE GENOMIC DNA]</scope>
    <source>
        <strain evidence="10 11">09-40</strain>
    </source>
</reference>
<keyword evidence="6" id="KW-0379">Hydroxylation</keyword>
<dbReference type="PANTHER" id="PTHR32093:SF131">
    <property type="entry name" value="LEUCINE-RICH REPEAT-CONTAINING N-TERMINAL PLANT-TYPE DOMAIN-CONTAINING PROTEIN"/>
    <property type="match status" value="1"/>
</dbReference>
<organism evidence="10 11">
    <name type="scientific">Cercospora beticola</name>
    <name type="common">Sugarbeet leaf spot fungus</name>
    <dbReference type="NCBI Taxonomy" id="122368"/>
    <lineage>
        <taxon>Eukaryota</taxon>
        <taxon>Fungi</taxon>
        <taxon>Dikarya</taxon>
        <taxon>Ascomycota</taxon>
        <taxon>Pezizomycotina</taxon>
        <taxon>Dothideomycetes</taxon>
        <taxon>Dothideomycetidae</taxon>
        <taxon>Mycosphaerellales</taxon>
        <taxon>Mycosphaerellaceae</taxon>
        <taxon>Cercospora</taxon>
    </lineage>
</organism>
<dbReference type="Pfam" id="PF08263">
    <property type="entry name" value="LRRNT_2"/>
    <property type="match status" value="1"/>
</dbReference>
<evidence type="ECO:0000313" key="10">
    <source>
        <dbReference type="EMBL" id="PIA93854.1"/>
    </source>
</evidence>
<dbReference type="Gene3D" id="3.80.10.10">
    <property type="entry name" value="Ribonuclease Inhibitor"/>
    <property type="match status" value="2"/>
</dbReference>
<keyword evidence="4" id="KW-0732">Signal</keyword>
<dbReference type="OrthoDB" id="676979at2759"/>
<keyword evidence="7" id="KW-0961">Cell wall biogenesis/degradation</keyword>
<evidence type="ECO:0000313" key="11">
    <source>
        <dbReference type="Proteomes" id="UP000230605"/>
    </source>
</evidence>
<gene>
    <name evidence="10" type="ORF">CB0940_04815</name>
</gene>
<dbReference type="SUPFAM" id="SSF52058">
    <property type="entry name" value="L domain-like"/>
    <property type="match status" value="1"/>
</dbReference>
<evidence type="ECO:0000256" key="6">
    <source>
        <dbReference type="ARBA" id="ARBA00023278"/>
    </source>
</evidence>
<dbReference type="AlphaFoldDB" id="A0A2G5HMS1"/>
<proteinExistence type="predicted"/>
<evidence type="ECO:0000256" key="3">
    <source>
        <dbReference type="ARBA" id="ARBA00022525"/>
    </source>
</evidence>
<comment type="subcellular location">
    <subcellularLocation>
        <location evidence="1">Secreted</location>
        <location evidence="1">Cell wall</location>
    </subcellularLocation>
</comment>
<dbReference type="Proteomes" id="UP000230605">
    <property type="component" value="Chromosome 4"/>
</dbReference>
<accession>A0A2G5HMS1</accession>
<evidence type="ECO:0000256" key="8">
    <source>
        <dbReference type="ARBA" id="ARBA00041871"/>
    </source>
</evidence>
<evidence type="ECO:0000256" key="2">
    <source>
        <dbReference type="ARBA" id="ARBA00022512"/>
    </source>
</evidence>
<protein>
    <recommendedName>
        <fullName evidence="8">Cell wall hydroxyproline-rich glycoprotein</fullName>
    </recommendedName>
</protein>
<dbReference type="GO" id="GO:0071555">
    <property type="term" value="P:cell wall organization"/>
    <property type="evidence" value="ECO:0007669"/>
    <property type="project" value="UniProtKB-KW"/>
</dbReference>
<evidence type="ECO:0000256" key="5">
    <source>
        <dbReference type="ARBA" id="ARBA00022737"/>
    </source>
</evidence>
<dbReference type="PANTHER" id="PTHR32093">
    <property type="entry name" value="LEUCINE-RICH REPEAT EXTENSIN-LIKE PROTEIN 3-RELATED"/>
    <property type="match status" value="1"/>
</dbReference>
<keyword evidence="3" id="KW-0964">Secreted</keyword>
<evidence type="ECO:0000256" key="7">
    <source>
        <dbReference type="ARBA" id="ARBA00023316"/>
    </source>
</evidence>
<dbReference type="EMBL" id="LKMD01000105">
    <property type="protein sequence ID" value="PIA93854.1"/>
    <property type="molecule type" value="Genomic_DNA"/>
</dbReference>
<dbReference type="InterPro" id="IPR013210">
    <property type="entry name" value="LRR_N_plant-typ"/>
</dbReference>
<sequence length="342" mass="37430">MPRGHQKRSRHPLRILSDFTCILHHIPTSVTPSARQLLTMAPRSLLLAALSASTSFLAQAAPAARRQEDNLARDLATLKAFAETITEDPQNIKANWTAAGDDVCQWAGVTCAERPDGVLAVAGIDFNNYEFGPALRADLILDKLLDITFFHANSNSFTGTLPDVSALKYLYEVDFSNNRLSGMFPLEILNAPLTFLDLRFNNFIRELPEKLFQMTDLTVIFLNNNAFSGPIPDIGPTFNTSYITLANNNLTGPIPDSWANNQALTELLIANNTEITGVIPDKLCALPNVTLIDVSGNSGMTGRLGPKCRQYAKEADRDAKNPPKDNSTIARIFNIEGTGLTL</sequence>
<dbReference type="InterPro" id="IPR001611">
    <property type="entry name" value="Leu-rich_rpt"/>
</dbReference>
<keyword evidence="5" id="KW-0677">Repeat</keyword>
<comment type="caution">
    <text evidence="10">The sequence shown here is derived from an EMBL/GenBank/DDBJ whole genome shotgun (WGS) entry which is preliminary data.</text>
</comment>
<feature type="domain" description="Leucine-rich repeat-containing N-terminal plant-type" evidence="9">
    <location>
        <begin position="72"/>
        <end position="111"/>
    </location>
</feature>
<evidence type="ECO:0000256" key="1">
    <source>
        <dbReference type="ARBA" id="ARBA00004191"/>
    </source>
</evidence>
<dbReference type="InterPro" id="IPR032675">
    <property type="entry name" value="LRR_dom_sf"/>
</dbReference>
<keyword evidence="2" id="KW-0134">Cell wall</keyword>
<name>A0A2G5HMS1_CERBT</name>
<dbReference type="Pfam" id="PF00560">
    <property type="entry name" value="LRR_1"/>
    <property type="match status" value="1"/>
</dbReference>
<evidence type="ECO:0000256" key="4">
    <source>
        <dbReference type="ARBA" id="ARBA00022729"/>
    </source>
</evidence>
<dbReference type="InterPro" id="IPR051582">
    <property type="entry name" value="LRR_extensin-like_regulator"/>
</dbReference>
<evidence type="ECO:0000259" key="9">
    <source>
        <dbReference type="Pfam" id="PF08263"/>
    </source>
</evidence>